<reference evidence="1" key="1">
    <citation type="journal article" date="2021" name="Evol. Appl.">
        <title>The genome of the Pyrenean desman and the effects of bottlenecks and inbreeding on the genomic landscape of an endangered species.</title>
        <authorList>
            <person name="Escoda L."/>
            <person name="Castresana J."/>
        </authorList>
    </citation>
    <scope>NUCLEOTIDE SEQUENCE</scope>
    <source>
        <strain evidence="1">IBE-C5619</strain>
    </source>
</reference>
<proteinExistence type="predicted"/>
<organism evidence="1 2">
    <name type="scientific">Galemys pyrenaicus</name>
    <name type="common">Iberian desman</name>
    <name type="synonym">Pyrenean desman</name>
    <dbReference type="NCBI Taxonomy" id="202257"/>
    <lineage>
        <taxon>Eukaryota</taxon>
        <taxon>Metazoa</taxon>
        <taxon>Chordata</taxon>
        <taxon>Craniata</taxon>
        <taxon>Vertebrata</taxon>
        <taxon>Euteleostomi</taxon>
        <taxon>Mammalia</taxon>
        <taxon>Eutheria</taxon>
        <taxon>Laurasiatheria</taxon>
        <taxon>Eulipotyphla</taxon>
        <taxon>Talpidae</taxon>
        <taxon>Galemys</taxon>
    </lineage>
</organism>
<name>A0A8J6A263_GALPY</name>
<evidence type="ECO:0000313" key="2">
    <source>
        <dbReference type="Proteomes" id="UP000700334"/>
    </source>
</evidence>
<comment type="caution">
    <text evidence="1">The sequence shown here is derived from an EMBL/GenBank/DDBJ whole genome shotgun (WGS) entry which is preliminary data.</text>
</comment>
<sequence>MSHRTISVTWDYVPTAHGHYDLWEPPGLPRATFSLAGKENGKDPCTVSVKRFHIFDPVDEEHKGQVGEHDEHSLEAEKDGSRLLLAEPCSHRFDLSRLSLYLADGLAASGVAWASSGKQSVECEAIGYPGSAGAAGEVHTGVGQLSLHSKHINATLQGAGRKAHGVSDAATSGKLYICGPCQEAVGLMKSSDIDQDLFTDSYCKVCSAQLISESQRVAHYESENHLLEQKHPVLIELQVQYGDGQTPWFSR</sequence>
<dbReference type="Gene3D" id="3.30.160.60">
    <property type="entry name" value="Classic Zinc Finger"/>
    <property type="match status" value="1"/>
</dbReference>
<dbReference type="InterPro" id="IPR036236">
    <property type="entry name" value="Znf_C2H2_sf"/>
</dbReference>
<keyword evidence="2" id="KW-1185">Reference proteome</keyword>
<protein>
    <submittedName>
        <fullName evidence="1">Zinc finger matrin-type protein 4</fullName>
    </submittedName>
</protein>
<dbReference type="AlphaFoldDB" id="A0A8J6A263"/>
<dbReference type="SUPFAM" id="SSF57667">
    <property type="entry name" value="beta-beta-alpha zinc fingers"/>
    <property type="match status" value="1"/>
</dbReference>
<dbReference type="Proteomes" id="UP000700334">
    <property type="component" value="Unassembled WGS sequence"/>
</dbReference>
<gene>
    <name evidence="1" type="ORF">J0S82_007036</name>
</gene>
<evidence type="ECO:0000313" key="1">
    <source>
        <dbReference type="EMBL" id="KAG8512503.1"/>
    </source>
</evidence>
<dbReference type="EMBL" id="JAGFMF010011796">
    <property type="protein sequence ID" value="KAG8512503.1"/>
    <property type="molecule type" value="Genomic_DNA"/>
</dbReference>
<dbReference type="OrthoDB" id="1925236at2759"/>
<accession>A0A8J6A263</accession>